<dbReference type="Pfam" id="PF00793">
    <property type="entry name" value="DAHP_synth_1"/>
    <property type="match status" value="1"/>
</dbReference>
<organism evidence="4 5">
    <name type="scientific">Capillibacterium thermochitinicola</name>
    <dbReference type="NCBI Taxonomy" id="2699427"/>
    <lineage>
        <taxon>Bacteria</taxon>
        <taxon>Bacillati</taxon>
        <taxon>Bacillota</taxon>
        <taxon>Capillibacterium</taxon>
    </lineage>
</organism>
<reference evidence="4" key="1">
    <citation type="submission" date="2020-06" db="EMBL/GenBank/DDBJ databases">
        <title>Novel chitinolytic bacterium.</title>
        <authorList>
            <person name="Ungkulpasvich U."/>
            <person name="Kosugi A."/>
            <person name="Uke A."/>
        </authorList>
    </citation>
    <scope>NUCLEOTIDE SEQUENCE</scope>
    <source>
        <strain evidence="4">UUS1-1</strain>
    </source>
</reference>
<dbReference type="NCBIfam" id="NF009239">
    <property type="entry name" value="PRK12595.1"/>
    <property type="match status" value="1"/>
</dbReference>
<dbReference type="InterPro" id="IPR006268">
    <property type="entry name" value="DAHP_syn_2"/>
</dbReference>
<dbReference type="GO" id="GO:0016832">
    <property type="term" value="F:aldehyde-lyase activity"/>
    <property type="evidence" value="ECO:0007669"/>
    <property type="project" value="InterPro"/>
</dbReference>
<evidence type="ECO:0000256" key="1">
    <source>
        <dbReference type="ARBA" id="ARBA00022679"/>
    </source>
</evidence>
<evidence type="ECO:0000313" key="4">
    <source>
        <dbReference type="EMBL" id="MBA2132231.1"/>
    </source>
</evidence>
<dbReference type="AlphaFoldDB" id="A0A8J6HQJ9"/>
<dbReference type="Gene3D" id="3.20.20.70">
    <property type="entry name" value="Aldolase class I"/>
    <property type="match status" value="1"/>
</dbReference>
<dbReference type="SUPFAM" id="SSF51569">
    <property type="entry name" value="Aldolase"/>
    <property type="match status" value="1"/>
</dbReference>
<accession>A0A8J6HQJ9</accession>
<dbReference type="InterPro" id="IPR041071">
    <property type="entry name" value="DAHP_snth_FXD"/>
</dbReference>
<dbReference type="Gene3D" id="3.30.70.1140">
    <property type="entry name" value="Phospho-2-dehydro-3-deoxyheptonate aldolase, domain 1"/>
    <property type="match status" value="1"/>
</dbReference>
<dbReference type="NCBIfam" id="TIGR01361">
    <property type="entry name" value="DAHP_synth_Bsub"/>
    <property type="match status" value="1"/>
</dbReference>
<evidence type="ECO:0000259" key="3">
    <source>
        <dbReference type="Pfam" id="PF18152"/>
    </source>
</evidence>
<dbReference type="PANTHER" id="PTHR43018">
    <property type="entry name" value="PHOSPHO-2-DEHYDRO-3-DEOXYHEPTONATE ALDOLASE"/>
    <property type="match status" value="1"/>
</dbReference>
<keyword evidence="5" id="KW-1185">Reference proteome</keyword>
<gene>
    <name evidence="4" type="primary">aroF</name>
    <name evidence="4" type="ORF">G5B42_01515</name>
</gene>
<proteinExistence type="predicted"/>
<dbReference type="InterPro" id="IPR052899">
    <property type="entry name" value="Class-I_DAHP_synthase"/>
</dbReference>
<dbReference type="EC" id="2.5.1.54" evidence="4"/>
<keyword evidence="1 4" id="KW-0808">Transferase</keyword>
<protein>
    <submittedName>
        <fullName evidence="4">3-deoxy-7-phosphoheptulonate synthase</fullName>
        <ecNumber evidence="4">2.5.1.54</ecNumber>
    </submittedName>
</protein>
<dbReference type="PANTHER" id="PTHR43018:SF2">
    <property type="entry name" value="PHOSPHO-2-DEHYDRO-3-DEOXYHEPTONATE ALDOLASE"/>
    <property type="match status" value="1"/>
</dbReference>
<dbReference type="GO" id="GO:0009073">
    <property type="term" value="P:aromatic amino acid family biosynthetic process"/>
    <property type="evidence" value="ECO:0007669"/>
    <property type="project" value="InterPro"/>
</dbReference>
<dbReference type="InterPro" id="IPR006218">
    <property type="entry name" value="DAHP1/KDSA"/>
</dbReference>
<dbReference type="EMBL" id="JAAKDE010000003">
    <property type="protein sequence ID" value="MBA2132231.1"/>
    <property type="molecule type" value="Genomic_DNA"/>
</dbReference>
<dbReference type="InterPro" id="IPR013785">
    <property type="entry name" value="Aldolase_TIM"/>
</dbReference>
<comment type="caution">
    <text evidence="4">The sequence shown here is derived from an EMBL/GenBank/DDBJ whole genome shotgun (WGS) entry which is preliminary data.</text>
</comment>
<feature type="domain" description="DAHP synthetase I/KDSA" evidence="2">
    <location>
        <begin position="90"/>
        <end position="325"/>
    </location>
</feature>
<name>A0A8J6HQJ9_9FIRM</name>
<feature type="domain" description="DAHP synthase ferredoxin-like" evidence="3">
    <location>
        <begin position="1"/>
        <end position="67"/>
    </location>
</feature>
<dbReference type="Pfam" id="PF18152">
    <property type="entry name" value="DAHP_snth_FXD"/>
    <property type="match status" value="1"/>
</dbReference>
<evidence type="ECO:0000259" key="2">
    <source>
        <dbReference type="Pfam" id="PF00793"/>
    </source>
</evidence>
<evidence type="ECO:0000313" key="5">
    <source>
        <dbReference type="Proteomes" id="UP000657177"/>
    </source>
</evidence>
<sequence length="337" mass="36280">MIIIMSRNASAEQVARVQEQLRNAGFGVHLSQGVERTVIGAIGDRSPELMSTVAAMAGVERVVPVLKPFKLASKDFKPESTRVKVGEAVFGGEEAVLIAGPCAIENEEQLMSTAEQIKAAGGKIIRGGAFKPRTSPYSFQGLKAEGLKLIQKVAQATGLAVVSEVVSPYEVELVAQYVQMLQIGARNMQNFALLQEVGRTKLPVLLKRGMAATIEEWLMAAEYIMKEGNYQVVLCERGIRTFETATRNTMDVGAIALVKEWSHLPVIADPSHASGRRDLVIPLARAALAAGADGLMVEVHPKPETALSDGPQSLDFVQFQTLVKEIGPVLAAMGRHL</sequence>
<dbReference type="GO" id="GO:0003849">
    <property type="term" value="F:3-deoxy-7-phosphoheptulonate synthase activity"/>
    <property type="evidence" value="ECO:0007669"/>
    <property type="project" value="UniProtKB-EC"/>
</dbReference>
<dbReference type="NCBIfam" id="NF006421">
    <property type="entry name" value="PRK08673.1"/>
    <property type="match status" value="1"/>
</dbReference>
<dbReference type="Proteomes" id="UP000657177">
    <property type="component" value="Unassembled WGS sequence"/>
</dbReference>
<dbReference type="RefSeq" id="WP_181338688.1">
    <property type="nucleotide sequence ID" value="NZ_JAAKDE010000003.1"/>
</dbReference>